<dbReference type="SUPFAM" id="SSF56784">
    <property type="entry name" value="HAD-like"/>
    <property type="match status" value="1"/>
</dbReference>
<dbReference type="EMBL" id="BGZK01006340">
    <property type="protein sequence ID" value="GBP17610.1"/>
    <property type="molecule type" value="Genomic_DNA"/>
</dbReference>
<dbReference type="GO" id="GO:0005524">
    <property type="term" value="F:ATP binding"/>
    <property type="evidence" value="ECO:0007669"/>
    <property type="project" value="InterPro"/>
</dbReference>
<evidence type="ECO:0000256" key="4">
    <source>
        <dbReference type="SAM" id="Phobius"/>
    </source>
</evidence>
<keyword evidence="4" id="KW-0472">Membrane</keyword>
<evidence type="ECO:0000256" key="1">
    <source>
        <dbReference type="ARBA" id="ARBA00004141"/>
    </source>
</evidence>
<feature type="transmembrane region" description="Helical" evidence="4">
    <location>
        <begin position="120"/>
        <end position="139"/>
    </location>
</feature>
<keyword evidence="4" id="KW-1133">Transmembrane helix</keyword>
<dbReference type="GO" id="GO:0005802">
    <property type="term" value="C:trans-Golgi network"/>
    <property type="evidence" value="ECO:0007669"/>
    <property type="project" value="TreeGrafter"/>
</dbReference>
<comment type="caution">
    <text evidence="6">The sequence shown here is derived from an EMBL/GenBank/DDBJ whole genome shotgun (WGS) entry which is preliminary data.</text>
</comment>
<dbReference type="PANTHER" id="PTHR24092:SF150">
    <property type="entry name" value="PHOSPHOLIPID-TRANSPORTING ATPASE"/>
    <property type="match status" value="1"/>
</dbReference>
<evidence type="ECO:0000256" key="2">
    <source>
        <dbReference type="ARBA" id="ARBA00022723"/>
    </source>
</evidence>
<comment type="subcellular location">
    <subcellularLocation>
        <location evidence="1">Membrane</location>
        <topology evidence="1">Multi-pass membrane protein</topology>
    </subcellularLocation>
</comment>
<keyword evidence="2" id="KW-0479">Metal-binding</keyword>
<protein>
    <submittedName>
        <fullName evidence="6">Phospholipid-transporting ATPase ID</fullName>
    </submittedName>
</protein>
<accession>A0A4C1TUD7</accession>
<dbReference type="GO" id="GO:0045332">
    <property type="term" value="P:phospholipid translocation"/>
    <property type="evidence" value="ECO:0007669"/>
    <property type="project" value="TreeGrafter"/>
</dbReference>
<dbReference type="InterPro" id="IPR023214">
    <property type="entry name" value="HAD_sf"/>
</dbReference>
<dbReference type="GO" id="GO:0016887">
    <property type="term" value="F:ATP hydrolysis activity"/>
    <property type="evidence" value="ECO:0007669"/>
    <property type="project" value="InterPro"/>
</dbReference>
<dbReference type="STRING" id="151549.A0A4C1TUD7"/>
<gene>
    <name evidence="6" type="primary">ATP8B2</name>
    <name evidence="6" type="ORF">EVAR_73353_1</name>
</gene>
<evidence type="ECO:0000256" key="3">
    <source>
        <dbReference type="ARBA" id="ARBA00022842"/>
    </source>
</evidence>
<dbReference type="Proteomes" id="UP000299102">
    <property type="component" value="Unassembled WGS sequence"/>
</dbReference>
<reference evidence="6 7" key="1">
    <citation type="journal article" date="2019" name="Commun. Biol.">
        <title>The bagworm genome reveals a unique fibroin gene that provides high tensile strength.</title>
        <authorList>
            <person name="Kono N."/>
            <person name="Nakamura H."/>
            <person name="Ohtoshi R."/>
            <person name="Tomita M."/>
            <person name="Numata K."/>
            <person name="Arakawa K."/>
        </authorList>
    </citation>
    <scope>NUCLEOTIDE SEQUENCE [LARGE SCALE GENOMIC DNA]</scope>
</reference>
<dbReference type="OrthoDB" id="377733at2759"/>
<keyword evidence="7" id="KW-1185">Reference proteome</keyword>
<dbReference type="Pfam" id="PF16212">
    <property type="entry name" value="PhoLip_ATPase_C"/>
    <property type="match status" value="1"/>
</dbReference>
<evidence type="ECO:0000313" key="7">
    <source>
        <dbReference type="Proteomes" id="UP000299102"/>
    </source>
</evidence>
<dbReference type="Gene3D" id="3.40.50.1000">
    <property type="entry name" value="HAD superfamily/HAD-like"/>
    <property type="match status" value="1"/>
</dbReference>
<dbReference type="InterPro" id="IPR001757">
    <property type="entry name" value="P_typ_ATPase"/>
</dbReference>
<feature type="domain" description="P-type ATPase C-terminal" evidence="5">
    <location>
        <begin position="77"/>
        <end position="108"/>
    </location>
</feature>
<dbReference type="PANTHER" id="PTHR24092">
    <property type="entry name" value="PROBABLE PHOSPHOLIPID-TRANSPORTING ATPASE"/>
    <property type="match status" value="1"/>
</dbReference>
<dbReference type="NCBIfam" id="TIGR01494">
    <property type="entry name" value="ATPase_P-type"/>
    <property type="match status" value="1"/>
</dbReference>
<proteinExistence type="predicted"/>
<evidence type="ECO:0000313" key="6">
    <source>
        <dbReference type="EMBL" id="GBP17610.1"/>
    </source>
</evidence>
<organism evidence="6 7">
    <name type="scientific">Eumeta variegata</name>
    <name type="common">Bagworm moth</name>
    <name type="synonym">Eumeta japonica</name>
    <dbReference type="NCBI Taxonomy" id="151549"/>
    <lineage>
        <taxon>Eukaryota</taxon>
        <taxon>Metazoa</taxon>
        <taxon>Ecdysozoa</taxon>
        <taxon>Arthropoda</taxon>
        <taxon>Hexapoda</taxon>
        <taxon>Insecta</taxon>
        <taxon>Pterygota</taxon>
        <taxon>Neoptera</taxon>
        <taxon>Endopterygota</taxon>
        <taxon>Lepidoptera</taxon>
        <taxon>Glossata</taxon>
        <taxon>Ditrysia</taxon>
        <taxon>Tineoidea</taxon>
        <taxon>Psychidae</taxon>
        <taxon>Oiketicinae</taxon>
        <taxon>Eumeta</taxon>
    </lineage>
</organism>
<name>A0A4C1TUD7_EUMVA</name>
<dbReference type="InterPro" id="IPR036412">
    <property type="entry name" value="HAD-like_sf"/>
</dbReference>
<evidence type="ECO:0000259" key="5">
    <source>
        <dbReference type="Pfam" id="PF16212"/>
    </source>
</evidence>
<sequence>MLLSCDLRREFQELCTGCRVVICCRVSPIQKAEVVELITSSTKAVTLAIGDGANDVAMIQKANVGVGISGVEGLQAACASDYSIGQFRFLKRLLLVHGAWNYRLAANFMGMERRIFTTPVFWFGLLLVPVTTLLVDVLFKLVQNTVFKSLTEAVRESEIRKHDPDDVMNATRSSFTETARLLRSVFIRRANTRVDTDVELSHGYAFSQEEGGAVSQTDIIRSYDTNLQKPRGN</sequence>
<dbReference type="InterPro" id="IPR032630">
    <property type="entry name" value="P_typ_ATPase_c"/>
</dbReference>
<dbReference type="GO" id="GO:0005886">
    <property type="term" value="C:plasma membrane"/>
    <property type="evidence" value="ECO:0007669"/>
    <property type="project" value="TreeGrafter"/>
</dbReference>
<dbReference type="AlphaFoldDB" id="A0A4C1TUD7"/>
<keyword evidence="4" id="KW-0812">Transmembrane</keyword>
<dbReference type="GO" id="GO:0046872">
    <property type="term" value="F:metal ion binding"/>
    <property type="evidence" value="ECO:0007669"/>
    <property type="project" value="UniProtKB-KW"/>
</dbReference>
<dbReference type="GO" id="GO:0140326">
    <property type="term" value="F:ATPase-coupled intramembrane lipid transporter activity"/>
    <property type="evidence" value="ECO:0007669"/>
    <property type="project" value="TreeGrafter"/>
</dbReference>
<keyword evidence="3" id="KW-0460">Magnesium</keyword>